<keyword evidence="1" id="KW-0175">Coiled coil</keyword>
<evidence type="ECO:0000256" key="1">
    <source>
        <dbReference type="SAM" id="Coils"/>
    </source>
</evidence>
<organism evidence="4 5">
    <name type="scientific">Candidatus Nealsonbacteria bacterium CG11_big_fil_rev_8_21_14_0_20_35_11</name>
    <dbReference type="NCBI Taxonomy" id="1974713"/>
    <lineage>
        <taxon>Bacteria</taxon>
        <taxon>Candidatus Nealsoniibacteriota</taxon>
    </lineage>
</organism>
<feature type="domain" description="CoA carboxyltransferase C-terminal" evidence="3">
    <location>
        <begin position="265"/>
        <end position="507"/>
    </location>
</feature>
<dbReference type="PANTHER" id="PTHR43842:SF2">
    <property type="entry name" value="PROPIONYL-COA CARBOXYLASE BETA CHAIN, MITOCHONDRIAL"/>
    <property type="match status" value="1"/>
</dbReference>
<dbReference type="EMBL" id="PCWK01000021">
    <property type="protein sequence ID" value="PIR02623.1"/>
    <property type="molecule type" value="Genomic_DNA"/>
</dbReference>
<evidence type="ECO:0000259" key="2">
    <source>
        <dbReference type="PROSITE" id="PS50980"/>
    </source>
</evidence>
<dbReference type="GO" id="GO:0016740">
    <property type="term" value="F:transferase activity"/>
    <property type="evidence" value="ECO:0007669"/>
    <property type="project" value="UniProtKB-KW"/>
</dbReference>
<sequence length="517" mass="57510">MMDSKKSIEKLEKKRQELEKLELVEKQHQKGKLTAKERIDLLLDSGSFLELDLFVESRFNWFGLDKKKSPGDAVITGFGKINNRQVYIYSQDFSKIGGSLGEMHAKKIVKVLELAQKTGSPIIGIIDSGGARIQEGISSLDGYAAIFREMVRASGVIPQISIILGPAAGGACYAPGLSDFIFMVEEISQMYITGPEVIKVITGENISFEELGGTPVHSLKSGCAHFVYKTERGCFTGVKRLLSYLPQNNLEDPPSKKSILAEFFEKEKNPELLELVPEDEKKGYDMRKVIEEIFDRNSFFEIQAGFAANVIVGFCRLSGQVVGIIANQTKFMAGTLDIDSSDKVARFVRFCDAFNIPLINLVDTPGYLPGTDQEHRGIIRHGAKVLYAFAEATVPKISLILRKAFGGAYIALASRELGYDKIIAWPSSQIAVMGPEQAVKIIYKKEIAESKEPKKLEKEKIQELKELFLNPYQAAKLGQIDIIIHPKDTRTILIKCLESLLNKRESKVAKKHGNMPL</sequence>
<dbReference type="Pfam" id="PF01039">
    <property type="entry name" value="Carboxyl_trans"/>
    <property type="match status" value="1"/>
</dbReference>
<dbReference type="AlphaFoldDB" id="A0A2H0N149"/>
<accession>A0A2H0N149</accession>
<dbReference type="InterPro" id="IPR011762">
    <property type="entry name" value="COA_CT_N"/>
</dbReference>
<gene>
    <name evidence="4" type="ORF">COV62_00985</name>
</gene>
<proteinExistence type="predicted"/>
<name>A0A2H0N149_9BACT</name>
<dbReference type="InterPro" id="IPR034733">
    <property type="entry name" value="AcCoA_carboxyl_beta"/>
</dbReference>
<dbReference type="PROSITE" id="PS50980">
    <property type="entry name" value="COA_CT_NTER"/>
    <property type="match status" value="1"/>
</dbReference>
<reference evidence="4 5" key="1">
    <citation type="submission" date="2017-09" db="EMBL/GenBank/DDBJ databases">
        <title>Depth-based differentiation of microbial function through sediment-hosted aquifers and enrichment of novel symbionts in the deep terrestrial subsurface.</title>
        <authorList>
            <person name="Probst A.J."/>
            <person name="Ladd B."/>
            <person name="Jarett J.K."/>
            <person name="Geller-Mcgrath D.E."/>
            <person name="Sieber C.M."/>
            <person name="Emerson J.B."/>
            <person name="Anantharaman K."/>
            <person name="Thomas B.C."/>
            <person name="Malmstrom R."/>
            <person name="Stieglmeier M."/>
            <person name="Klingl A."/>
            <person name="Woyke T."/>
            <person name="Ryan C.M."/>
            <person name="Banfield J.F."/>
        </authorList>
    </citation>
    <scope>NUCLEOTIDE SEQUENCE [LARGE SCALE GENOMIC DNA]</scope>
    <source>
        <strain evidence="4">CG11_big_fil_rev_8_21_14_0_20_35_11</strain>
    </source>
</reference>
<protein>
    <submittedName>
        <fullName evidence="4">Methylmalonyl-CoA carboxyltransferase</fullName>
    </submittedName>
</protein>
<dbReference type="SUPFAM" id="SSF52096">
    <property type="entry name" value="ClpP/crotonase"/>
    <property type="match status" value="2"/>
</dbReference>
<dbReference type="PROSITE" id="PS50989">
    <property type="entry name" value="COA_CT_CTER"/>
    <property type="match status" value="1"/>
</dbReference>
<feature type="coiled-coil region" evidence="1">
    <location>
        <begin position="1"/>
        <end position="31"/>
    </location>
</feature>
<evidence type="ECO:0000259" key="3">
    <source>
        <dbReference type="PROSITE" id="PS50989"/>
    </source>
</evidence>
<feature type="domain" description="CoA carboxyltransferase N-terminal" evidence="2">
    <location>
        <begin position="1"/>
        <end position="257"/>
    </location>
</feature>
<dbReference type="InterPro" id="IPR011763">
    <property type="entry name" value="COA_CT_C"/>
</dbReference>
<dbReference type="GO" id="GO:0004658">
    <property type="term" value="F:propionyl-CoA carboxylase activity"/>
    <property type="evidence" value="ECO:0007669"/>
    <property type="project" value="TreeGrafter"/>
</dbReference>
<dbReference type="InterPro" id="IPR029045">
    <property type="entry name" value="ClpP/crotonase-like_dom_sf"/>
</dbReference>
<dbReference type="Proteomes" id="UP000231139">
    <property type="component" value="Unassembled WGS sequence"/>
</dbReference>
<evidence type="ECO:0000313" key="4">
    <source>
        <dbReference type="EMBL" id="PIR02623.1"/>
    </source>
</evidence>
<dbReference type="InterPro" id="IPR051047">
    <property type="entry name" value="AccD/PCCB"/>
</dbReference>
<evidence type="ECO:0000313" key="5">
    <source>
        <dbReference type="Proteomes" id="UP000231139"/>
    </source>
</evidence>
<dbReference type="PANTHER" id="PTHR43842">
    <property type="entry name" value="PROPIONYL-COA CARBOXYLASE BETA CHAIN"/>
    <property type="match status" value="1"/>
</dbReference>
<dbReference type="Gene3D" id="3.90.226.10">
    <property type="entry name" value="2-enoyl-CoA Hydratase, Chain A, domain 1"/>
    <property type="match status" value="2"/>
</dbReference>
<comment type="caution">
    <text evidence="4">The sequence shown here is derived from an EMBL/GenBank/DDBJ whole genome shotgun (WGS) entry which is preliminary data.</text>
</comment>
<keyword evidence="4" id="KW-0808">Transferase</keyword>